<gene>
    <name evidence="2" type="ORF">GALL_434830</name>
</gene>
<evidence type="ECO:0000259" key="1">
    <source>
        <dbReference type="Pfam" id="PF11898"/>
    </source>
</evidence>
<protein>
    <submittedName>
        <fullName evidence="2">ATP-dependent RNA helicase HrpA</fullName>
    </submittedName>
</protein>
<keyword evidence="2" id="KW-0547">Nucleotide-binding</keyword>
<keyword evidence="2" id="KW-0067">ATP-binding</keyword>
<dbReference type="Pfam" id="PF11898">
    <property type="entry name" value="DUF3418"/>
    <property type="match status" value="1"/>
</dbReference>
<sequence>MFDTPEEAARQHLGGLRRLFALQLREQIRHAEKSLPGFQQAAVHYMALGTAEQLRGQIVDAAIDRAFLAAPLPADKAAFAQRLAEGKPRFQLLAAEIARLAGQILGEHAQVQKKLAGFKAQAALQADVRAQLQALLTPRFIAETPTAQIGHLPRYLQAIEKRLDKFRTDSARDAQLAAQLAPWQARWLREAAQYRGALPQRLQDLRWMLEELRVSLFAQELRTPMPVSLKRLEKVWAQWAT</sequence>
<name>A0A1J5Q4P9_9ZZZZ</name>
<accession>A0A1J5Q4P9</accession>
<evidence type="ECO:0000313" key="2">
    <source>
        <dbReference type="EMBL" id="OIQ74860.1"/>
    </source>
</evidence>
<feature type="domain" description="RNA helicase HrpA C-terminal" evidence="1">
    <location>
        <begin position="1"/>
        <end position="238"/>
    </location>
</feature>
<dbReference type="EMBL" id="MLJW01002361">
    <property type="protein sequence ID" value="OIQ74860.1"/>
    <property type="molecule type" value="Genomic_DNA"/>
</dbReference>
<dbReference type="AlphaFoldDB" id="A0A1J5Q4P9"/>
<keyword evidence="2" id="KW-0378">Hydrolase</keyword>
<dbReference type="GO" id="GO:0004386">
    <property type="term" value="F:helicase activity"/>
    <property type="evidence" value="ECO:0007669"/>
    <property type="project" value="UniProtKB-KW"/>
</dbReference>
<keyword evidence="2" id="KW-0347">Helicase</keyword>
<organism evidence="2">
    <name type="scientific">mine drainage metagenome</name>
    <dbReference type="NCBI Taxonomy" id="410659"/>
    <lineage>
        <taxon>unclassified sequences</taxon>
        <taxon>metagenomes</taxon>
        <taxon>ecological metagenomes</taxon>
    </lineage>
</organism>
<comment type="caution">
    <text evidence="2">The sequence shown here is derived from an EMBL/GenBank/DDBJ whole genome shotgun (WGS) entry which is preliminary data.</text>
</comment>
<proteinExistence type="predicted"/>
<dbReference type="InterPro" id="IPR024590">
    <property type="entry name" value="HrpA_C"/>
</dbReference>
<reference evidence="2" key="1">
    <citation type="submission" date="2016-10" db="EMBL/GenBank/DDBJ databases">
        <title>Sequence of Gallionella enrichment culture.</title>
        <authorList>
            <person name="Poehlein A."/>
            <person name="Muehling M."/>
            <person name="Daniel R."/>
        </authorList>
    </citation>
    <scope>NUCLEOTIDE SEQUENCE</scope>
</reference>